<name>A0A2J8JZK5_PANTR</name>
<accession>A0A2J8JZK5</accession>
<evidence type="ECO:0000313" key="2">
    <source>
        <dbReference type="Proteomes" id="UP000236370"/>
    </source>
</evidence>
<gene>
    <name evidence="1" type="ORF">CK820_G0042809</name>
</gene>
<dbReference type="Proteomes" id="UP000236370">
    <property type="component" value="Unassembled WGS sequence"/>
</dbReference>
<feature type="non-terminal residue" evidence="1">
    <location>
        <position position="1"/>
    </location>
</feature>
<reference evidence="1 2" key="1">
    <citation type="submission" date="2017-12" db="EMBL/GenBank/DDBJ databases">
        <title>High-resolution comparative analysis of great ape genomes.</title>
        <authorList>
            <person name="Pollen A."/>
            <person name="Hastie A."/>
            <person name="Hormozdiari F."/>
            <person name="Dougherty M."/>
            <person name="Liu R."/>
            <person name="Chaisson M."/>
            <person name="Hoppe E."/>
            <person name="Hill C."/>
            <person name="Pang A."/>
            <person name="Hillier L."/>
            <person name="Baker C."/>
            <person name="Armstrong J."/>
            <person name="Shendure J."/>
            <person name="Paten B."/>
            <person name="Wilson R."/>
            <person name="Chao H."/>
            <person name="Schneider V."/>
            <person name="Ventura M."/>
            <person name="Kronenberg Z."/>
            <person name="Murali S."/>
            <person name="Gordon D."/>
            <person name="Cantsilieris S."/>
            <person name="Munson K."/>
            <person name="Nelson B."/>
            <person name="Raja A."/>
            <person name="Underwood J."/>
            <person name="Diekhans M."/>
            <person name="Fiddes I."/>
            <person name="Haussler D."/>
            <person name="Eichler E."/>
        </authorList>
    </citation>
    <scope>NUCLEOTIDE SEQUENCE [LARGE SCALE GENOMIC DNA]</scope>
    <source>
        <strain evidence="1">Yerkes chimp pedigree #C0471</strain>
    </source>
</reference>
<sequence>TNKICWQKKSWQGNQKLKTISQNMQIILFLKTEHQGEAPPLADSQGHLPSHGC</sequence>
<evidence type="ECO:0000313" key="1">
    <source>
        <dbReference type="EMBL" id="PNI28214.1"/>
    </source>
</evidence>
<protein>
    <submittedName>
        <fullName evidence="1">GNAL isoform 10</fullName>
    </submittedName>
</protein>
<organism evidence="1 2">
    <name type="scientific">Pan troglodytes</name>
    <name type="common">Chimpanzee</name>
    <dbReference type="NCBI Taxonomy" id="9598"/>
    <lineage>
        <taxon>Eukaryota</taxon>
        <taxon>Metazoa</taxon>
        <taxon>Chordata</taxon>
        <taxon>Craniata</taxon>
        <taxon>Vertebrata</taxon>
        <taxon>Euteleostomi</taxon>
        <taxon>Mammalia</taxon>
        <taxon>Eutheria</taxon>
        <taxon>Euarchontoglires</taxon>
        <taxon>Primates</taxon>
        <taxon>Haplorrhini</taxon>
        <taxon>Catarrhini</taxon>
        <taxon>Hominidae</taxon>
        <taxon>Pan</taxon>
    </lineage>
</organism>
<dbReference type="AlphaFoldDB" id="A0A2J8JZK5"/>
<dbReference type="EMBL" id="NBAG03000406">
    <property type="protein sequence ID" value="PNI28214.1"/>
    <property type="molecule type" value="Genomic_DNA"/>
</dbReference>
<proteinExistence type="predicted"/>
<comment type="caution">
    <text evidence="1">The sequence shown here is derived from an EMBL/GenBank/DDBJ whole genome shotgun (WGS) entry which is preliminary data.</text>
</comment>